<evidence type="ECO:0000256" key="12">
    <source>
        <dbReference type="ARBA" id="ARBA00038905"/>
    </source>
</evidence>
<evidence type="ECO:0000256" key="3">
    <source>
        <dbReference type="ARBA" id="ARBA00022457"/>
    </source>
</evidence>
<dbReference type="EMBL" id="RZHD01000005">
    <property type="protein sequence ID" value="RUR46237.1"/>
    <property type="molecule type" value="Genomic_DNA"/>
</dbReference>
<evidence type="ECO:0000256" key="9">
    <source>
        <dbReference type="ARBA" id="ARBA00023204"/>
    </source>
</evidence>
<keyword evidence="6" id="KW-0227">DNA damage</keyword>
<keyword evidence="7 17" id="KW-0378">Hydrolase</keyword>
<evidence type="ECO:0000259" key="18">
    <source>
        <dbReference type="PROSITE" id="PS51462"/>
    </source>
</evidence>
<evidence type="ECO:0000256" key="2">
    <source>
        <dbReference type="ARBA" id="ARBA00005582"/>
    </source>
</evidence>
<comment type="caution">
    <text evidence="19">The sequence shown here is derived from an EMBL/GenBank/DDBJ whole genome shotgun (WGS) entry which is preliminary data.</text>
</comment>
<evidence type="ECO:0000313" key="20">
    <source>
        <dbReference type="Proteomes" id="UP000286912"/>
    </source>
</evidence>
<dbReference type="AlphaFoldDB" id="A0A3S0X1A1"/>
<evidence type="ECO:0000256" key="13">
    <source>
        <dbReference type="ARBA" id="ARBA00040794"/>
    </source>
</evidence>
<keyword evidence="9" id="KW-0234">DNA repair</keyword>
<organism evidence="19 20">
    <name type="scientific">Vreelandella populi</name>
    <dbReference type="NCBI Taxonomy" id="2498858"/>
    <lineage>
        <taxon>Bacteria</taxon>
        <taxon>Pseudomonadati</taxon>
        <taxon>Pseudomonadota</taxon>
        <taxon>Gammaproteobacteria</taxon>
        <taxon>Oceanospirillales</taxon>
        <taxon>Halomonadaceae</taxon>
        <taxon>Vreelandella</taxon>
    </lineage>
</organism>
<dbReference type="GO" id="GO:0006281">
    <property type="term" value="P:DNA repair"/>
    <property type="evidence" value="ECO:0007669"/>
    <property type="project" value="UniProtKB-KW"/>
</dbReference>
<dbReference type="InterPro" id="IPR000086">
    <property type="entry name" value="NUDIX_hydrolase_dom"/>
</dbReference>
<protein>
    <recommendedName>
        <fullName evidence="13">8-oxo-dGTP diphosphatase</fullName>
        <ecNumber evidence="12">3.6.1.55</ecNumber>
    </recommendedName>
    <alternativeName>
        <fullName evidence="16">7,8-dihydro-8-oxoguanine-triphosphatase</fullName>
    </alternativeName>
    <alternativeName>
        <fullName evidence="15">Mutator protein MutT</fullName>
    </alternativeName>
    <alternativeName>
        <fullName evidence="14">dGTP pyrophosphohydrolase</fullName>
    </alternativeName>
</protein>
<keyword evidence="4" id="KW-0235">DNA replication</keyword>
<dbReference type="OrthoDB" id="9791228at2"/>
<dbReference type="PROSITE" id="PS51462">
    <property type="entry name" value="NUDIX"/>
    <property type="match status" value="1"/>
</dbReference>
<keyword evidence="8" id="KW-0460">Magnesium</keyword>
<dbReference type="GO" id="GO:0044716">
    <property type="term" value="F:8-oxo-GDP phosphatase activity"/>
    <property type="evidence" value="ECO:0007669"/>
    <property type="project" value="TreeGrafter"/>
</dbReference>
<keyword evidence="5" id="KW-0479">Metal-binding</keyword>
<dbReference type="PANTHER" id="PTHR47707:SF1">
    <property type="entry name" value="NUDIX HYDROLASE FAMILY PROTEIN"/>
    <property type="match status" value="1"/>
</dbReference>
<dbReference type="CDD" id="cd03425">
    <property type="entry name" value="NUDIX_MutT_NudA_like"/>
    <property type="match status" value="1"/>
</dbReference>
<evidence type="ECO:0000256" key="15">
    <source>
        <dbReference type="ARBA" id="ARBA00041979"/>
    </source>
</evidence>
<dbReference type="InterPro" id="IPR020084">
    <property type="entry name" value="NUDIX_hydrolase_CS"/>
</dbReference>
<evidence type="ECO:0000256" key="14">
    <source>
        <dbReference type="ARBA" id="ARBA00041592"/>
    </source>
</evidence>
<reference evidence="19 20" key="1">
    <citation type="submission" date="2018-12" db="EMBL/GenBank/DDBJ databases">
        <title>three novel Halomonas strain isolated from plants.</title>
        <authorList>
            <person name="Sun C."/>
        </authorList>
    </citation>
    <scope>NUCLEOTIDE SEQUENCE [LARGE SCALE GENOMIC DNA]</scope>
    <source>
        <strain evidence="19 20">RC</strain>
    </source>
</reference>
<keyword evidence="3" id="KW-0515">Mutator protein</keyword>
<dbReference type="PRINTS" id="PR00502">
    <property type="entry name" value="NUDIXFAMILY"/>
</dbReference>
<feature type="domain" description="Nudix hydrolase" evidence="18">
    <location>
        <begin position="1"/>
        <end position="124"/>
    </location>
</feature>
<dbReference type="SUPFAM" id="SSF55811">
    <property type="entry name" value="Nudix"/>
    <property type="match status" value="1"/>
</dbReference>
<evidence type="ECO:0000256" key="6">
    <source>
        <dbReference type="ARBA" id="ARBA00022763"/>
    </source>
</evidence>
<dbReference type="PANTHER" id="PTHR47707">
    <property type="entry name" value="8-OXO-DGTP DIPHOSPHATASE"/>
    <property type="match status" value="1"/>
</dbReference>
<evidence type="ECO:0000256" key="11">
    <source>
        <dbReference type="ARBA" id="ARBA00036904"/>
    </source>
</evidence>
<dbReference type="GO" id="GO:0046872">
    <property type="term" value="F:metal ion binding"/>
    <property type="evidence" value="ECO:0007669"/>
    <property type="project" value="UniProtKB-KW"/>
</dbReference>
<dbReference type="Pfam" id="PF00293">
    <property type="entry name" value="NUDIX"/>
    <property type="match status" value="1"/>
</dbReference>
<evidence type="ECO:0000313" key="19">
    <source>
        <dbReference type="EMBL" id="RUR46237.1"/>
    </source>
</evidence>
<evidence type="ECO:0000256" key="10">
    <source>
        <dbReference type="ARBA" id="ARBA00035861"/>
    </source>
</evidence>
<evidence type="ECO:0000256" key="8">
    <source>
        <dbReference type="ARBA" id="ARBA00022842"/>
    </source>
</evidence>
<dbReference type="InterPro" id="IPR020476">
    <property type="entry name" value="Nudix_hydrolase"/>
</dbReference>
<name>A0A3S0X1A1_9GAMM</name>
<dbReference type="InterPro" id="IPR015797">
    <property type="entry name" value="NUDIX_hydrolase-like_dom_sf"/>
</dbReference>
<dbReference type="GO" id="GO:0035539">
    <property type="term" value="F:8-oxo-7,8-dihydrodeoxyguanosine triphosphate pyrophosphatase activity"/>
    <property type="evidence" value="ECO:0007669"/>
    <property type="project" value="UniProtKB-EC"/>
</dbReference>
<comment type="cofactor">
    <cofactor evidence="1">
        <name>Mg(2+)</name>
        <dbReference type="ChEBI" id="CHEBI:18420"/>
    </cofactor>
</comment>
<evidence type="ECO:0000256" key="16">
    <source>
        <dbReference type="ARBA" id="ARBA00042798"/>
    </source>
</evidence>
<dbReference type="EC" id="3.6.1.55" evidence="12"/>
<accession>A0A3S0X1A1</accession>
<dbReference type="Proteomes" id="UP000286912">
    <property type="component" value="Unassembled WGS sequence"/>
</dbReference>
<keyword evidence="20" id="KW-1185">Reference proteome</keyword>
<evidence type="ECO:0000256" key="4">
    <source>
        <dbReference type="ARBA" id="ARBA00022705"/>
    </source>
</evidence>
<evidence type="ECO:0000256" key="17">
    <source>
        <dbReference type="RuleBase" id="RU003476"/>
    </source>
</evidence>
<dbReference type="RefSeq" id="WP_126981684.1">
    <property type="nucleotide sequence ID" value="NZ_RZHD01000005.1"/>
</dbReference>
<dbReference type="InterPro" id="IPR047127">
    <property type="entry name" value="MutT-like"/>
</dbReference>
<dbReference type="GO" id="GO:0044715">
    <property type="term" value="F:8-oxo-dGDP phosphatase activity"/>
    <property type="evidence" value="ECO:0007669"/>
    <property type="project" value="TreeGrafter"/>
</dbReference>
<proteinExistence type="inferred from homology"/>
<comment type="catalytic activity">
    <reaction evidence="10">
        <text>8-oxo-dGTP + H2O = 8-oxo-dGMP + diphosphate + H(+)</text>
        <dbReference type="Rhea" id="RHEA:31575"/>
        <dbReference type="ChEBI" id="CHEBI:15377"/>
        <dbReference type="ChEBI" id="CHEBI:15378"/>
        <dbReference type="ChEBI" id="CHEBI:33019"/>
        <dbReference type="ChEBI" id="CHEBI:63224"/>
        <dbReference type="ChEBI" id="CHEBI:77896"/>
        <dbReference type="EC" id="3.6.1.55"/>
    </reaction>
</comment>
<comment type="similarity">
    <text evidence="2 17">Belongs to the Nudix hydrolase family.</text>
</comment>
<evidence type="ECO:0000256" key="5">
    <source>
        <dbReference type="ARBA" id="ARBA00022723"/>
    </source>
</evidence>
<evidence type="ECO:0000256" key="1">
    <source>
        <dbReference type="ARBA" id="ARBA00001946"/>
    </source>
</evidence>
<evidence type="ECO:0000256" key="7">
    <source>
        <dbReference type="ARBA" id="ARBA00022801"/>
    </source>
</evidence>
<gene>
    <name evidence="19" type="ORF">ELY37_09615</name>
</gene>
<dbReference type="Gene3D" id="3.90.79.10">
    <property type="entry name" value="Nucleoside Triphosphate Pyrophosphohydrolase"/>
    <property type="match status" value="1"/>
</dbReference>
<dbReference type="GO" id="GO:0006260">
    <property type="term" value="P:DNA replication"/>
    <property type="evidence" value="ECO:0007669"/>
    <property type="project" value="UniProtKB-KW"/>
</dbReference>
<dbReference type="GO" id="GO:0008413">
    <property type="term" value="F:8-oxo-7,8-dihydroguanosine triphosphate pyrophosphatase activity"/>
    <property type="evidence" value="ECO:0007669"/>
    <property type="project" value="TreeGrafter"/>
</dbReference>
<sequence>MKNVAAALAMVNGTVMLTRRAPNQQLEGYWEFPGGKVEPGETVQQCIEREIKEELNLACVADRVFMESVYEYEGGAINLIGVLVTVSGEPELLVHDRLTWVPLDDLLTFKLAPADIPIAKELLRAHGPN</sequence>
<dbReference type="PROSITE" id="PS00893">
    <property type="entry name" value="NUDIX_BOX"/>
    <property type="match status" value="1"/>
</dbReference>
<comment type="catalytic activity">
    <reaction evidence="11">
        <text>8-oxo-GTP + H2O = 8-oxo-GMP + diphosphate + H(+)</text>
        <dbReference type="Rhea" id="RHEA:67616"/>
        <dbReference type="ChEBI" id="CHEBI:15377"/>
        <dbReference type="ChEBI" id="CHEBI:15378"/>
        <dbReference type="ChEBI" id="CHEBI:33019"/>
        <dbReference type="ChEBI" id="CHEBI:143553"/>
        <dbReference type="ChEBI" id="CHEBI:145694"/>
    </reaction>
</comment>